<keyword evidence="3" id="KW-1185">Reference proteome</keyword>
<evidence type="ECO:0000256" key="1">
    <source>
        <dbReference type="SAM" id="SignalP"/>
    </source>
</evidence>
<dbReference type="RefSeq" id="WP_163290879.1">
    <property type="nucleotide sequence ID" value="NZ_JAAGWY010000004.1"/>
</dbReference>
<name>A0A6L9Y145_9MICO</name>
<comment type="caution">
    <text evidence="2">The sequence shown here is derived from an EMBL/GenBank/DDBJ whole genome shotgun (WGS) entry which is preliminary data.</text>
</comment>
<gene>
    <name evidence="2" type="ORF">G3T36_16285</name>
</gene>
<dbReference type="EMBL" id="JAAGWY010000004">
    <property type="protein sequence ID" value="NEN07419.1"/>
    <property type="molecule type" value="Genomic_DNA"/>
</dbReference>
<dbReference type="AlphaFoldDB" id="A0A6L9Y145"/>
<reference evidence="2 3" key="1">
    <citation type="journal article" date="2014" name="J. Microbiol.">
        <title>Diaminobutyricibacter tongyongensis gen. nov., sp. nov. and Homoserinibacter gongjuensis gen. nov., sp. nov. belong to the family Microbacteriaceae.</title>
        <authorList>
            <person name="Kim S.J."/>
            <person name="Ahn J.H."/>
            <person name="Weon H.Y."/>
            <person name="Hamada M."/>
            <person name="Suzuki K."/>
            <person name="Kwon S.W."/>
        </authorList>
    </citation>
    <scope>NUCLEOTIDE SEQUENCE [LARGE SCALE GENOMIC DNA]</scope>
    <source>
        <strain evidence="2 3">NBRC 108724</strain>
    </source>
</reference>
<evidence type="ECO:0000313" key="3">
    <source>
        <dbReference type="Proteomes" id="UP000474967"/>
    </source>
</evidence>
<feature type="signal peptide" evidence="1">
    <location>
        <begin position="1"/>
        <end position="31"/>
    </location>
</feature>
<proteinExistence type="predicted"/>
<evidence type="ECO:0008006" key="4">
    <source>
        <dbReference type="Google" id="ProtNLM"/>
    </source>
</evidence>
<accession>A0A6L9Y145</accession>
<organism evidence="2 3">
    <name type="scientific">Leifsonia tongyongensis</name>
    <dbReference type="NCBI Taxonomy" id="1268043"/>
    <lineage>
        <taxon>Bacteria</taxon>
        <taxon>Bacillati</taxon>
        <taxon>Actinomycetota</taxon>
        <taxon>Actinomycetes</taxon>
        <taxon>Micrococcales</taxon>
        <taxon>Microbacteriaceae</taxon>
        <taxon>Leifsonia</taxon>
    </lineage>
</organism>
<sequence>MGLRGRAATIVGASAAAIAVVVTLFAAPAAAASDPPFHPGLIISDDTFYNYQSMSARDIQAFLEARTCKPKDTSPCLADYSADSRSIPDQGAGHCDAITGRRNEAASSIIERVAVACGINPQVLLVLLQKEQSLLTAPSASGYAKATGYACPDTAACDKKYLGFFNQVYRAAWQFREYTLHPGEWHYRIGRVPVQYHPDAACGSSTVHIADQATANLYNYTPYQPNAETLAHPKGPAGSCSTFGNLNFSRIFNQWFGSPLTVRFPGILPACLNFVGGQDCPSDQPFDFAAMASGR</sequence>
<keyword evidence="1" id="KW-0732">Signal</keyword>
<protein>
    <recommendedName>
        <fullName evidence="4">Hemagglutinin</fullName>
    </recommendedName>
</protein>
<evidence type="ECO:0000313" key="2">
    <source>
        <dbReference type="EMBL" id="NEN07419.1"/>
    </source>
</evidence>
<dbReference type="Proteomes" id="UP000474967">
    <property type="component" value="Unassembled WGS sequence"/>
</dbReference>
<feature type="chain" id="PRO_5026844616" description="Hemagglutinin" evidence="1">
    <location>
        <begin position="32"/>
        <end position="295"/>
    </location>
</feature>